<accession>A0A7S3AVZ9</accession>
<feature type="compositionally biased region" description="Basic and acidic residues" evidence="1">
    <location>
        <begin position="7"/>
        <end position="18"/>
    </location>
</feature>
<dbReference type="PANTHER" id="PTHR43162:SF1">
    <property type="entry name" value="PRESTALK A DIFFERENTIATION PROTEIN A"/>
    <property type="match status" value="1"/>
</dbReference>
<dbReference type="InterPro" id="IPR051604">
    <property type="entry name" value="Ergot_Alk_Oxidoreductase"/>
</dbReference>
<organism evidence="3">
    <name type="scientific">Haptolina ericina</name>
    <dbReference type="NCBI Taxonomy" id="156174"/>
    <lineage>
        <taxon>Eukaryota</taxon>
        <taxon>Haptista</taxon>
        <taxon>Haptophyta</taxon>
        <taxon>Prymnesiophyceae</taxon>
        <taxon>Prymnesiales</taxon>
        <taxon>Prymnesiaceae</taxon>
        <taxon>Haptolina</taxon>
    </lineage>
</organism>
<dbReference type="AlphaFoldDB" id="A0A7S3AVZ9"/>
<dbReference type="Pfam" id="PF05368">
    <property type="entry name" value="NmrA"/>
    <property type="match status" value="1"/>
</dbReference>
<dbReference type="Gene3D" id="2.30.29.30">
    <property type="entry name" value="Pleckstrin-homology domain (PH domain)/Phosphotyrosine-binding domain (PTB)"/>
    <property type="match status" value="2"/>
</dbReference>
<dbReference type="InterPro" id="IPR011993">
    <property type="entry name" value="PH-like_dom_sf"/>
</dbReference>
<dbReference type="Pfam" id="PF00169">
    <property type="entry name" value="PH"/>
    <property type="match status" value="2"/>
</dbReference>
<evidence type="ECO:0000256" key="1">
    <source>
        <dbReference type="SAM" id="MobiDB-lite"/>
    </source>
</evidence>
<evidence type="ECO:0000313" key="3">
    <source>
        <dbReference type="EMBL" id="CAE0116948.1"/>
    </source>
</evidence>
<dbReference type="SMART" id="SM00233">
    <property type="entry name" value="PH"/>
    <property type="match status" value="2"/>
</dbReference>
<dbReference type="SUPFAM" id="SSF50729">
    <property type="entry name" value="PH domain-like"/>
    <property type="match status" value="2"/>
</dbReference>
<dbReference type="PANTHER" id="PTHR43162">
    <property type="match status" value="1"/>
</dbReference>
<evidence type="ECO:0000259" key="2">
    <source>
        <dbReference type="PROSITE" id="PS50003"/>
    </source>
</evidence>
<feature type="domain" description="PH" evidence="2">
    <location>
        <begin position="175"/>
        <end position="277"/>
    </location>
</feature>
<feature type="region of interest" description="Disordered" evidence="1">
    <location>
        <begin position="1"/>
        <end position="25"/>
    </location>
</feature>
<dbReference type="InterPro" id="IPR036291">
    <property type="entry name" value="NAD(P)-bd_dom_sf"/>
</dbReference>
<dbReference type="Gene3D" id="3.90.25.10">
    <property type="entry name" value="UDP-galactose 4-epimerase, domain 1"/>
    <property type="match status" value="1"/>
</dbReference>
<protein>
    <recommendedName>
        <fullName evidence="2">PH domain-containing protein</fullName>
    </recommendedName>
</protein>
<gene>
    <name evidence="3" type="ORF">HERI1096_LOCUS17633</name>
</gene>
<name>A0A7S3AVZ9_9EUKA</name>
<dbReference type="PROSITE" id="PS50003">
    <property type="entry name" value="PH_DOMAIN"/>
    <property type="match status" value="2"/>
</dbReference>
<reference evidence="3" key="1">
    <citation type="submission" date="2021-01" db="EMBL/GenBank/DDBJ databases">
        <authorList>
            <person name="Corre E."/>
            <person name="Pelletier E."/>
            <person name="Niang G."/>
            <person name="Scheremetjew M."/>
            <person name="Finn R."/>
            <person name="Kale V."/>
            <person name="Holt S."/>
            <person name="Cochrane G."/>
            <person name="Meng A."/>
            <person name="Brown T."/>
            <person name="Cohen L."/>
        </authorList>
    </citation>
    <scope>NUCLEOTIDE SEQUENCE</scope>
    <source>
        <strain evidence="3">CCMP281</strain>
    </source>
</reference>
<dbReference type="EMBL" id="HBHX01031655">
    <property type="protein sequence ID" value="CAE0116948.1"/>
    <property type="molecule type" value="Transcribed_RNA"/>
</dbReference>
<feature type="domain" description="PH" evidence="2">
    <location>
        <begin position="11"/>
        <end position="121"/>
    </location>
</feature>
<dbReference type="SUPFAM" id="SSF51735">
    <property type="entry name" value="NAD(P)-binding Rossmann-fold domains"/>
    <property type="match status" value="1"/>
</dbReference>
<dbReference type="Gene3D" id="3.40.50.720">
    <property type="entry name" value="NAD(P)-binding Rossmann-like Domain"/>
    <property type="match status" value="1"/>
</dbReference>
<sequence length="729" mass="80285">MPMSDKGTPDALKREGWVRKKPSSHAKTPWLKAPIQRRYFVSYGYYVDYYQKQPAKEGPTAKPKGSFDLRRVTSVKQVHPEDTSAPPYAIEVIVGAHKLTIDFGYLDERSAWLKIWSLAIPPGVLPPELAGITQPDAELRNDFEALTVDQQENPVNVDDDDEPVQQIEAHPGPETVVKEGFLWKEGHRMHSWRKRYFRLTTWGNLKYYEDETSAEPKDLIPLGGSAVYVPNKTRASYPHAFRLQLDVARGEKHKYIISGESAAESQSWQQALLQFAALPAPRETQSARKGFLSSKATPMPPPRVSTEWGGPPVGPSPPIRVSNDGQGAAFSKGGLGGAHTPGSKRRVMVLGSTGNVGQATLHWLTQKHSSVCETFAGTRHPGRIRLVEGCIPIEADMNDPKQSWLVGLDVLIIITPGNDDRVPSTMRMVKEACKAGVTHLIVVSVITADLSESVFGTQFQQIENEVKMVGAHGAKFTLVRLPLFYENYYGFTGSVRTERKIRCCIDPGQLYSPIAVTDIGEALAAIAADTQGTFLDKTVSLAGESHSFAQLVSWLGEVTGTIVSYERETTDETMTTLLDFGFLKWQAQGILELYDMVSAGHYVYETTALEQALGHPPMTVKDWLKHASSIFAPVESGASEIPEDTAAEAAGEDLQTVGGEVPAFNDENRPRAPTALMMEQMEEVWNQVFLLESEGRFMEAAEHQASRLVEVKQQYDTNRSAGDAGATAT</sequence>
<dbReference type="InterPro" id="IPR001849">
    <property type="entry name" value="PH_domain"/>
</dbReference>
<proteinExistence type="predicted"/>
<dbReference type="InterPro" id="IPR008030">
    <property type="entry name" value="NmrA-like"/>
</dbReference>